<evidence type="ECO:0000259" key="12">
    <source>
        <dbReference type="Pfam" id="PF13538"/>
    </source>
</evidence>
<evidence type="ECO:0000256" key="5">
    <source>
        <dbReference type="ARBA" id="ARBA00022806"/>
    </source>
</evidence>
<comment type="catalytic activity">
    <reaction evidence="11">
        <text>ATP + H2O = ADP + phosphate + H(+)</text>
        <dbReference type="Rhea" id="RHEA:13065"/>
        <dbReference type="ChEBI" id="CHEBI:15377"/>
        <dbReference type="ChEBI" id="CHEBI:15378"/>
        <dbReference type="ChEBI" id="CHEBI:30616"/>
        <dbReference type="ChEBI" id="CHEBI:43474"/>
        <dbReference type="ChEBI" id="CHEBI:456216"/>
        <dbReference type="EC" id="5.6.2.3"/>
    </reaction>
</comment>
<evidence type="ECO:0000313" key="14">
    <source>
        <dbReference type="EMBL" id="CCB90825.1"/>
    </source>
</evidence>
<comment type="similarity">
    <text evidence="11">Belongs to the RecD family.</text>
</comment>
<dbReference type="GO" id="GO:0000724">
    <property type="term" value="P:double-strand break repair via homologous recombination"/>
    <property type="evidence" value="ECO:0007669"/>
    <property type="project" value="UniProtKB-UniRule"/>
</dbReference>
<evidence type="ECO:0000256" key="9">
    <source>
        <dbReference type="ARBA" id="ARBA00023204"/>
    </source>
</evidence>
<keyword evidence="1 11" id="KW-0540">Nuclease</keyword>
<keyword evidence="3 11" id="KW-0227">DNA damage</keyword>
<dbReference type="Gene3D" id="2.30.30.940">
    <property type="match status" value="1"/>
</dbReference>
<dbReference type="GO" id="GO:0016887">
    <property type="term" value="F:ATP hydrolysis activity"/>
    <property type="evidence" value="ECO:0007669"/>
    <property type="project" value="RHEA"/>
</dbReference>
<dbReference type="EC" id="5.6.2.3" evidence="11"/>
<evidence type="ECO:0000256" key="11">
    <source>
        <dbReference type="HAMAP-Rule" id="MF_01487"/>
    </source>
</evidence>
<dbReference type="GO" id="GO:0017116">
    <property type="term" value="F:single-stranded DNA helicase activity"/>
    <property type="evidence" value="ECO:0007669"/>
    <property type="project" value="TreeGrafter"/>
</dbReference>
<dbReference type="Pfam" id="PF13538">
    <property type="entry name" value="UvrD_C_2"/>
    <property type="match status" value="1"/>
</dbReference>
<dbReference type="CDD" id="cd17933">
    <property type="entry name" value="DEXSc_RecD-like"/>
    <property type="match status" value="1"/>
</dbReference>
<dbReference type="HAMAP" id="MF_01487">
    <property type="entry name" value="RecD"/>
    <property type="match status" value="1"/>
</dbReference>
<dbReference type="SUPFAM" id="SSF52540">
    <property type="entry name" value="P-loop containing nucleoside triphosphate hydrolases"/>
    <property type="match status" value="1"/>
</dbReference>
<sequence length="576" mass="64512">MASNSFPHRFSTLESAVKLKALSVVDLEFAKMLLESTSEADELLAALICHLTKSAREGHLCIKKTSLGLSPSPEEIWLRDCEENIPSELMQLLKQIPGAFDRIPNTICTSVDSFSKTYPEQPICKHGRSLYLQKYWVFESHFLTHLLPLVIESPEFLAENCLLEDFLKKSPLNALQKKAVCQVFRQRFCVISGGPGTGKTHTAGAIVSLYSKMFKERLPKIALTAPTGKAASKLRSSLGSSDGFCVESYTLHALLGLSPESPYVYPPVKKLPYDLIIVDECSMIDVKLMASLLPSIKEGARLVFLGDPDQLPSVEAGSLFSDMIRFLDPSVIVRLEECLRVELKELVNFGKAVNEGRVVSYPKCVERIIPESQMVWEQELTLIQEILRFFPIHFTLEHTQEVFSAFRVLSPLRNGIFGVDQLNSKLLQFAYQKAGDGEEYAVPIMITRNHAKRGLFNGETGVLVREKGSTPYALGKNDYAIFGDRSIPALLLPAFEYAFCMSVHKSQGSEFEHVFLVMPQGSEWFGREMVYTAVTRAKKKLTLWGEETVIAEALGKCCRRFSGLEERISPFLMSRP</sequence>
<dbReference type="Pfam" id="PF13245">
    <property type="entry name" value="AAA_19"/>
    <property type="match status" value="1"/>
</dbReference>
<evidence type="ECO:0000256" key="3">
    <source>
        <dbReference type="ARBA" id="ARBA00022763"/>
    </source>
</evidence>
<keyword evidence="4 11" id="KW-0378">Hydrolase</keyword>
<evidence type="ECO:0000256" key="7">
    <source>
        <dbReference type="ARBA" id="ARBA00022840"/>
    </source>
</evidence>
<evidence type="ECO:0000256" key="4">
    <source>
        <dbReference type="ARBA" id="ARBA00022801"/>
    </source>
</evidence>
<dbReference type="AlphaFoldDB" id="F8LBG1"/>
<dbReference type="GO" id="GO:0005524">
    <property type="term" value="F:ATP binding"/>
    <property type="evidence" value="ECO:0007669"/>
    <property type="project" value="UniProtKB-UniRule"/>
</dbReference>
<evidence type="ECO:0000256" key="8">
    <source>
        <dbReference type="ARBA" id="ARBA00023125"/>
    </source>
</evidence>
<dbReference type="GO" id="GO:0009338">
    <property type="term" value="C:exodeoxyribonuclease V complex"/>
    <property type="evidence" value="ECO:0007669"/>
    <property type="project" value="InterPro"/>
</dbReference>
<protein>
    <recommendedName>
        <fullName evidence="11">RecBCD enzyme subunit RecD</fullName>
        <ecNumber evidence="11">5.6.2.3</ecNumber>
    </recommendedName>
    <alternativeName>
        <fullName evidence="11">DNA 5'-3' helicase subunit RecD</fullName>
    </alternativeName>
    <alternativeName>
        <fullName evidence="11">Exonuclease V subunit RecD</fullName>
        <shortName evidence="11">ExoV subunit RecD</shortName>
    </alternativeName>
    <alternativeName>
        <fullName evidence="11">Helicase/nuclease RecBCD subunit RecD</fullName>
    </alternativeName>
</protein>
<dbReference type="PANTHER" id="PTHR43788:SF6">
    <property type="entry name" value="DNA HELICASE B"/>
    <property type="match status" value="1"/>
</dbReference>
<evidence type="ECO:0000256" key="10">
    <source>
        <dbReference type="ARBA" id="ARBA00023235"/>
    </source>
</evidence>
<keyword evidence="10 11" id="KW-0413">Isomerase</keyword>
<comment type="subunit">
    <text evidence="11">Heterotrimer of RecB, RecC and RecD. All subunits contribute to DNA-binding.</text>
</comment>
<keyword evidence="6 11" id="KW-0269">Exonuclease</keyword>
<dbReference type="Gene3D" id="1.10.10.1020">
    <property type="entry name" value="RecBCD complex, subunit RecD, N-terminal domain"/>
    <property type="match status" value="1"/>
</dbReference>
<organism evidence="14">
    <name type="scientific">Waddlia chondrophila 2032/99</name>
    <dbReference type="NCBI Taxonomy" id="765953"/>
    <lineage>
        <taxon>Bacteria</taxon>
        <taxon>Pseudomonadati</taxon>
        <taxon>Chlamydiota</taxon>
        <taxon>Chlamydiia</taxon>
        <taxon>Parachlamydiales</taxon>
        <taxon>Waddliaceae</taxon>
        <taxon>Waddlia</taxon>
    </lineage>
</organism>
<evidence type="ECO:0000256" key="6">
    <source>
        <dbReference type="ARBA" id="ARBA00022839"/>
    </source>
</evidence>
<feature type="binding site" evidence="11">
    <location>
        <begin position="193"/>
        <end position="200"/>
    </location>
    <ligand>
        <name>ATP</name>
        <dbReference type="ChEBI" id="CHEBI:30616"/>
    </ligand>
</feature>
<feature type="domain" description="RecBCD enzyme subunit RecD N-terminal" evidence="13">
    <location>
        <begin position="20"/>
        <end position="80"/>
    </location>
</feature>
<dbReference type="Gene3D" id="3.40.50.300">
    <property type="entry name" value="P-loop containing nucleotide triphosphate hydrolases"/>
    <property type="match status" value="2"/>
</dbReference>
<dbReference type="InterPro" id="IPR049550">
    <property type="entry name" value="RecD_N"/>
</dbReference>
<dbReference type="GO" id="GO:0003677">
    <property type="term" value="F:DNA binding"/>
    <property type="evidence" value="ECO:0007669"/>
    <property type="project" value="UniProtKB-UniRule"/>
</dbReference>
<keyword evidence="7 11" id="KW-0067">ATP-binding</keyword>
<dbReference type="GO" id="GO:0043139">
    <property type="term" value="F:5'-3' DNA helicase activity"/>
    <property type="evidence" value="ECO:0007669"/>
    <property type="project" value="UniProtKB-UniRule"/>
</dbReference>
<name>F8LBG1_9BACT</name>
<keyword evidence="8 11" id="KW-0238">DNA-binding</keyword>
<dbReference type="InterPro" id="IPR041851">
    <property type="entry name" value="RecD_N_sf"/>
</dbReference>
<dbReference type="Pfam" id="PF21185">
    <property type="entry name" value="RecD_N"/>
    <property type="match status" value="1"/>
</dbReference>
<evidence type="ECO:0000259" key="13">
    <source>
        <dbReference type="Pfam" id="PF21185"/>
    </source>
</evidence>
<dbReference type="InterPro" id="IPR050534">
    <property type="entry name" value="Coronavir_polyprotein_1ab"/>
</dbReference>
<proteinExistence type="inferred from homology"/>
<keyword evidence="9 11" id="KW-0234">DNA repair</keyword>
<gene>
    <name evidence="14" type="primary">recD1</name>
    <name evidence="11" type="synonym">recD</name>
    <name evidence="14" type="ORF">WCH_CT16880</name>
</gene>
<keyword evidence="2 11" id="KW-0547">Nucleotide-binding</keyword>
<comment type="miscellaneous">
    <text evidence="11">In the RecBCD complex, RecB has a slow 3'-5' helicase, an exonuclease activity and loads RecA onto ssDNA, RecD has a fast 5'-3' helicase activity, while RecC stimulates the ATPase and processivity of the RecB helicase and contributes to recognition of the Chi site.</text>
</comment>
<dbReference type="PANTHER" id="PTHR43788">
    <property type="entry name" value="DNA2/NAM7 HELICASE FAMILY MEMBER"/>
    <property type="match status" value="1"/>
</dbReference>
<accession>F8LBG1</accession>
<feature type="domain" description="UvrD-like helicase C-terminal" evidence="12">
    <location>
        <begin position="497"/>
        <end position="543"/>
    </location>
</feature>
<dbReference type="InterPro" id="IPR006344">
    <property type="entry name" value="RecD"/>
</dbReference>
<keyword evidence="5 11" id="KW-0347">Helicase</keyword>
<dbReference type="CDD" id="cd18809">
    <property type="entry name" value="SF1_C_RecD"/>
    <property type="match status" value="1"/>
</dbReference>
<evidence type="ECO:0000256" key="1">
    <source>
        <dbReference type="ARBA" id="ARBA00022722"/>
    </source>
</evidence>
<reference evidence="14" key="1">
    <citation type="submission" date="2011-05" db="EMBL/GenBank/DDBJ databases">
        <title>Unity in variety -- the pan-genome of the Chlamydiae.</title>
        <authorList>
            <person name="Collingro A."/>
            <person name="Tischler P."/>
            <person name="Weinmaier T."/>
            <person name="Penz T."/>
            <person name="Heinz E."/>
            <person name="Brunham R.C."/>
            <person name="Read T.D."/>
            <person name="Bavoil P.M."/>
            <person name="Sachse K."/>
            <person name="Kahane S."/>
            <person name="Friedman M.G."/>
            <person name="Rattei T."/>
            <person name="Myers G.S.A."/>
            <person name="Horn M."/>
        </authorList>
    </citation>
    <scope>NUCLEOTIDE SEQUENCE</scope>
    <source>
        <strain evidence="14">2032/99</strain>
    </source>
</reference>
<dbReference type="InterPro" id="IPR027785">
    <property type="entry name" value="UvrD-like_helicase_C"/>
</dbReference>
<evidence type="ECO:0000256" key="2">
    <source>
        <dbReference type="ARBA" id="ARBA00022741"/>
    </source>
</evidence>
<dbReference type="EMBL" id="FR872640">
    <property type="protein sequence ID" value="CCB90825.1"/>
    <property type="molecule type" value="Genomic_DNA"/>
</dbReference>
<dbReference type="NCBIfam" id="TIGR01447">
    <property type="entry name" value="recD"/>
    <property type="match status" value="1"/>
</dbReference>
<comment type="function">
    <text evidence="11">A helicase/nuclease that prepares dsDNA breaks (DSB) for recombinational DNA repair. Binds to DSBs and unwinds DNA via a highly rapid and processive ATP-dependent bidirectional helicase activity. Unwinds dsDNA until it encounters a Chi (crossover hotspot instigator) sequence from the 3' direction. Cuts ssDNA a few nucleotides 3' to the Chi site. The properties and activities of the enzyme are changed at Chi. The Chi-altered holoenzyme produces a long 3'-ssDNA overhang and facilitates RecA-binding to the ssDNA for homologous DNA recombination and repair. Holoenzyme degrades any linearized DNA that is unable to undergo homologous recombination. In the holoenzyme this subunit has ssDNA-dependent ATPase and 5'-3' helicase activity. When added to pre-assembled RecBC greatly stimulates nuclease activity and augments holoenzyme processivity. Negatively regulates the RecA-loading ability of RecBCD.</text>
</comment>
<dbReference type="InterPro" id="IPR027417">
    <property type="entry name" value="P-loop_NTPase"/>
</dbReference>
<dbReference type="GO" id="GO:0008854">
    <property type="term" value="F:exodeoxyribonuclease V activity"/>
    <property type="evidence" value="ECO:0007669"/>
    <property type="project" value="InterPro"/>
</dbReference>